<reference evidence="1" key="1">
    <citation type="submission" date="2020-11" db="EMBL/GenBank/DDBJ databases">
        <authorList>
            <consortium name="DOE Joint Genome Institute"/>
            <person name="Ahrendt S."/>
            <person name="Riley R."/>
            <person name="Andreopoulos W."/>
            <person name="LaButti K."/>
            <person name="Pangilinan J."/>
            <person name="Ruiz-duenas F.J."/>
            <person name="Barrasa J.M."/>
            <person name="Sanchez-Garcia M."/>
            <person name="Camarero S."/>
            <person name="Miyauchi S."/>
            <person name="Serrano A."/>
            <person name="Linde D."/>
            <person name="Babiker R."/>
            <person name="Drula E."/>
            <person name="Ayuso-Fernandez I."/>
            <person name="Pacheco R."/>
            <person name="Padilla G."/>
            <person name="Ferreira P."/>
            <person name="Barriuso J."/>
            <person name="Kellner H."/>
            <person name="Castanera R."/>
            <person name="Alfaro M."/>
            <person name="Ramirez L."/>
            <person name="Pisabarro A.G."/>
            <person name="Kuo A."/>
            <person name="Tritt A."/>
            <person name="Lipzen A."/>
            <person name="He G."/>
            <person name="Yan M."/>
            <person name="Ng V."/>
            <person name="Cullen D."/>
            <person name="Martin F."/>
            <person name="Rosso M.-N."/>
            <person name="Henrissat B."/>
            <person name="Hibbett D."/>
            <person name="Martinez A.T."/>
            <person name="Grigoriev I.V."/>
        </authorList>
    </citation>
    <scope>NUCLEOTIDE SEQUENCE</scope>
    <source>
        <strain evidence="1">AH 44721</strain>
    </source>
</reference>
<dbReference type="EMBL" id="JADNYJ010000007">
    <property type="protein sequence ID" value="KAF8910039.1"/>
    <property type="molecule type" value="Genomic_DNA"/>
</dbReference>
<keyword evidence="2" id="KW-1185">Reference proteome</keyword>
<organism evidence="1 2">
    <name type="scientific">Gymnopilus junonius</name>
    <name type="common">Spectacular rustgill mushroom</name>
    <name type="synonym">Gymnopilus spectabilis subsp. junonius</name>
    <dbReference type="NCBI Taxonomy" id="109634"/>
    <lineage>
        <taxon>Eukaryota</taxon>
        <taxon>Fungi</taxon>
        <taxon>Dikarya</taxon>
        <taxon>Basidiomycota</taxon>
        <taxon>Agaricomycotina</taxon>
        <taxon>Agaricomycetes</taxon>
        <taxon>Agaricomycetidae</taxon>
        <taxon>Agaricales</taxon>
        <taxon>Agaricineae</taxon>
        <taxon>Hymenogastraceae</taxon>
        <taxon>Gymnopilus</taxon>
    </lineage>
</organism>
<dbReference type="Proteomes" id="UP000724874">
    <property type="component" value="Unassembled WGS sequence"/>
</dbReference>
<protein>
    <submittedName>
        <fullName evidence="1">Uncharacterized protein</fullName>
    </submittedName>
</protein>
<dbReference type="AlphaFoldDB" id="A0A9P5TSS5"/>
<evidence type="ECO:0000313" key="2">
    <source>
        <dbReference type="Proteomes" id="UP000724874"/>
    </source>
</evidence>
<comment type="caution">
    <text evidence="1">The sequence shown here is derived from an EMBL/GenBank/DDBJ whole genome shotgun (WGS) entry which is preliminary data.</text>
</comment>
<evidence type="ECO:0000313" key="1">
    <source>
        <dbReference type="EMBL" id="KAF8910039.1"/>
    </source>
</evidence>
<proteinExistence type="predicted"/>
<gene>
    <name evidence="1" type="ORF">CPB84DRAFT_1764435</name>
</gene>
<accession>A0A9P5TSS5</accession>
<name>A0A9P5TSS5_GYMJU</name>
<sequence length="119" mass="13118">MLLVGMPCHRSSLTILLQAIPAPPSSARLLCLNPHYIKPTCYLLNSSVGLEPAARAPSVLIPELTSYHWTLLLVRTHLINADMYSTRIYPQITRSSCHPNGSAFGIQPTKIEIRTIAVL</sequence>